<reference evidence="2 3" key="1">
    <citation type="submission" date="2019-06" db="EMBL/GenBank/DDBJ databases">
        <title>Sequencing the genomes of 1000 actinobacteria strains.</title>
        <authorList>
            <person name="Klenk H.-P."/>
        </authorList>
    </citation>
    <scope>NUCLEOTIDE SEQUENCE [LARGE SCALE GENOMIC DNA]</scope>
    <source>
        <strain evidence="2 3">DSM 45015</strain>
    </source>
</reference>
<dbReference type="AlphaFoldDB" id="A0A543NGR0"/>
<evidence type="ECO:0000313" key="2">
    <source>
        <dbReference type="EMBL" id="TQN30920.1"/>
    </source>
</evidence>
<sequence length="256" mass="28133">MRRYRSKHRRSTPVLVVHHCGIRRRFWERRTTPTQRQGPDREETASSAKTVMLWQRVSAGSPTASSFVSLTWPRSLLSHHTPGNENAARAWTAVGYAYGFVVAGFGHGAPCRFRRVVVSLPLPGRCCSANVWFPCARESSLVMPGSLRPVRVCCAPLVWGFSSCEHRVLFRGGPPGCGVVTGDRTGVENANTAVFVVRKNVPGLFASFPVQGVTRRRGSVLRQDRCTVAVPIVVSVVRNSLTVLGTVFVAVCRCDE</sequence>
<dbReference type="Proteomes" id="UP000317422">
    <property type="component" value="Unassembled WGS sequence"/>
</dbReference>
<feature type="region of interest" description="Disordered" evidence="1">
    <location>
        <begin position="28"/>
        <end position="47"/>
    </location>
</feature>
<dbReference type="EMBL" id="VFQC01000001">
    <property type="protein sequence ID" value="TQN30920.1"/>
    <property type="molecule type" value="Genomic_DNA"/>
</dbReference>
<name>A0A543NGR0_9ACTN</name>
<evidence type="ECO:0000256" key="1">
    <source>
        <dbReference type="SAM" id="MobiDB-lite"/>
    </source>
</evidence>
<accession>A0A543NGR0</accession>
<keyword evidence="3" id="KW-1185">Reference proteome</keyword>
<evidence type="ECO:0000313" key="3">
    <source>
        <dbReference type="Proteomes" id="UP000317422"/>
    </source>
</evidence>
<proteinExistence type="predicted"/>
<gene>
    <name evidence="2" type="ORF">FHX37_0808</name>
</gene>
<comment type="caution">
    <text evidence="2">The sequence shown here is derived from an EMBL/GenBank/DDBJ whole genome shotgun (WGS) entry which is preliminary data.</text>
</comment>
<protein>
    <submittedName>
        <fullName evidence="2">Uncharacterized protein</fullName>
    </submittedName>
</protein>
<organism evidence="2 3">
    <name type="scientific">Haloactinospora alba</name>
    <dbReference type="NCBI Taxonomy" id="405555"/>
    <lineage>
        <taxon>Bacteria</taxon>
        <taxon>Bacillati</taxon>
        <taxon>Actinomycetota</taxon>
        <taxon>Actinomycetes</taxon>
        <taxon>Streptosporangiales</taxon>
        <taxon>Nocardiopsidaceae</taxon>
        <taxon>Haloactinospora</taxon>
    </lineage>
</organism>